<organism evidence="2 3">
    <name type="scientific">Hufsiella arboris</name>
    <dbReference type="NCBI Taxonomy" id="2695275"/>
    <lineage>
        <taxon>Bacteria</taxon>
        <taxon>Pseudomonadati</taxon>
        <taxon>Bacteroidota</taxon>
        <taxon>Sphingobacteriia</taxon>
        <taxon>Sphingobacteriales</taxon>
        <taxon>Sphingobacteriaceae</taxon>
        <taxon>Hufsiella</taxon>
    </lineage>
</organism>
<protein>
    <submittedName>
        <fullName evidence="2">DUF4435 domain-containing protein</fullName>
    </submittedName>
</protein>
<dbReference type="AlphaFoldDB" id="A0A7K1YAZ5"/>
<sequence length="308" mass="35971">MDIVERLREEATSDCVAYTEFMLQYKKTEDALYCFFEGFEDPIYYTIRIESISYKTVVDFVCGGKDDVIKVHNLIKESPHYKNVKTGFFIDSDFDNYNLPETIYKTPTYSIENLYCVQEAFEKILLAEFKMKRTDDDFVKCIENYKTLQQKFTSEMLLFNAWLACQSDIRNDLKTKTRLNIDNKVKAKFDKVVLPDLTGIKPLEGLTSKQEIQSIYNNSPSVSDDALNIKSQEFAYINQSEKFRGKFLIRFLESYLCRLQSIFGTTCSPFVNKYSCNLRIENATMCSSLSQYAKTPECLKRYIIETLR</sequence>
<reference evidence="2 3" key="1">
    <citation type="submission" date="2019-11" db="EMBL/GenBank/DDBJ databases">
        <title>Pedobacter sp. HMF7647 Genome sequencing and assembly.</title>
        <authorList>
            <person name="Kang H."/>
            <person name="Kim H."/>
            <person name="Joh K."/>
        </authorList>
    </citation>
    <scope>NUCLEOTIDE SEQUENCE [LARGE SCALE GENOMIC DNA]</scope>
    <source>
        <strain evidence="2 3">HMF7647</strain>
    </source>
</reference>
<feature type="domain" description="DUF4435" evidence="1">
    <location>
        <begin position="31"/>
        <end position="254"/>
    </location>
</feature>
<evidence type="ECO:0000313" key="2">
    <source>
        <dbReference type="EMBL" id="MXV51228.1"/>
    </source>
</evidence>
<keyword evidence="3" id="KW-1185">Reference proteome</keyword>
<evidence type="ECO:0000313" key="3">
    <source>
        <dbReference type="Proteomes" id="UP000466586"/>
    </source>
</evidence>
<gene>
    <name evidence="2" type="ORF">GS399_09630</name>
</gene>
<evidence type="ECO:0000259" key="1">
    <source>
        <dbReference type="Pfam" id="PF14491"/>
    </source>
</evidence>
<dbReference type="EMBL" id="WVHT01000004">
    <property type="protein sequence ID" value="MXV51228.1"/>
    <property type="molecule type" value="Genomic_DNA"/>
</dbReference>
<comment type="caution">
    <text evidence="2">The sequence shown here is derived from an EMBL/GenBank/DDBJ whole genome shotgun (WGS) entry which is preliminary data.</text>
</comment>
<dbReference type="RefSeq" id="WP_160844412.1">
    <property type="nucleotide sequence ID" value="NZ_WVHT01000004.1"/>
</dbReference>
<dbReference type="InterPro" id="IPR029492">
    <property type="entry name" value="DUF4435"/>
</dbReference>
<dbReference type="Proteomes" id="UP000466586">
    <property type="component" value="Unassembled WGS sequence"/>
</dbReference>
<accession>A0A7K1YAZ5</accession>
<dbReference type="Pfam" id="PF14491">
    <property type="entry name" value="DUF4435"/>
    <property type="match status" value="1"/>
</dbReference>
<proteinExistence type="predicted"/>
<name>A0A7K1YAZ5_9SPHI</name>